<protein>
    <recommendedName>
        <fullName evidence="3">RRM domain-containing protein</fullName>
    </recommendedName>
</protein>
<evidence type="ECO:0008006" key="3">
    <source>
        <dbReference type="Google" id="ProtNLM"/>
    </source>
</evidence>
<accession>A0ABU6RTG1</accession>
<dbReference type="EMBL" id="JASCZI010031634">
    <property type="protein sequence ID" value="MED6127159.1"/>
    <property type="molecule type" value="Genomic_DNA"/>
</dbReference>
<gene>
    <name evidence="1" type="ORF">PIB30_085456</name>
</gene>
<dbReference type="InterPro" id="IPR035979">
    <property type="entry name" value="RBD_domain_sf"/>
</dbReference>
<dbReference type="Gene3D" id="3.30.70.330">
    <property type="match status" value="1"/>
</dbReference>
<sequence length="131" mass="15027">MLRWENVRELRVVVFGRVNGVKDVYILWKPRKHGRSPFGFMRFDCKGGADREVKQCNSALIYGKSVSVSMNRFGRTGVGQGLTKESAPGLWNEGWKAYKRNGLLGDEDKFRTISSPVWNQLEKFVDRSNKV</sequence>
<dbReference type="SUPFAM" id="SSF54928">
    <property type="entry name" value="RNA-binding domain, RBD"/>
    <property type="match status" value="1"/>
</dbReference>
<proteinExistence type="predicted"/>
<dbReference type="Proteomes" id="UP001341840">
    <property type="component" value="Unassembled WGS sequence"/>
</dbReference>
<comment type="caution">
    <text evidence="1">The sequence shown here is derived from an EMBL/GenBank/DDBJ whole genome shotgun (WGS) entry which is preliminary data.</text>
</comment>
<organism evidence="1 2">
    <name type="scientific">Stylosanthes scabra</name>
    <dbReference type="NCBI Taxonomy" id="79078"/>
    <lineage>
        <taxon>Eukaryota</taxon>
        <taxon>Viridiplantae</taxon>
        <taxon>Streptophyta</taxon>
        <taxon>Embryophyta</taxon>
        <taxon>Tracheophyta</taxon>
        <taxon>Spermatophyta</taxon>
        <taxon>Magnoliopsida</taxon>
        <taxon>eudicotyledons</taxon>
        <taxon>Gunneridae</taxon>
        <taxon>Pentapetalae</taxon>
        <taxon>rosids</taxon>
        <taxon>fabids</taxon>
        <taxon>Fabales</taxon>
        <taxon>Fabaceae</taxon>
        <taxon>Papilionoideae</taxon>
        <taxon>50 kb inversion clade</taxon>
        <taxon>dalbergioids sensu lato</taxon>
        <taxon>Dalbergieae</taxon>
        <taxon>Pterocarpus clade</taxon>
        <taxon>Stylosanthes</taxon>
    </lineage>
</organism>
<dbReference type="CDD" id="cd00590">
    <property type="entry name" value="RRM_SF"/>
    <property type="match status" value="1"/>
</dbReference>
<dbReference type="InterPro" id="IPR012677">
    <property type="entry name" value="Nucleotide-bd_a/b_plait_sf"/>
</dbReference>
<evidence type="ECO:0000313" key="2">
    <source>
        <dbReference type="Proteomes" id="UP001341840"/>
    </source>
</evidence>
<keyword evidence="2" id="KW-1185">Reference proteome</keyword>
<evidence type="ECO:0000313" key="1">
    <source>
        <dbReference type="EMBL" id="MED6127159.1"/>
    </source>
</evidence>
<reference evidence="1 2" key="1">
    <citation type="journal article" date="2023" name="Plants (Basel)">
        <title>Bridging the Gap: Combining Genomics and Transcriptomics Approaches to Understand Stylosanthes scabra, an Orphan Legume from the Brazilian Caatinga.</title>
        <authorList>
            <person name="Ferreira-Neto J.R.C."/>
            <person name="da Silva M.D."/>
            <person name="Binneck E."/>
            <person name="de Melo N.F."/>
            <person name="da Silva R.H."/>
            <person name="de Melo A.L.T.M."/>
            <person name="Pandolfi V."/>
            <person name="Bustamante F.O."/>
            <person name="Brasileiro-Vidal A.C."/>
            <person name="Benko-Iseppon A.M."/>
        </authorList>
    </citation>
    <scope>NUCLEOTIDE SEQUENCE [LARGE SCALE GENOMIC DNA]</scope>
    <source>
        <tissue evidence="1">Leaves</tissue>
    </source>
</reference>
<name>A0ABU6RTG1_9FABA</name>